<name>F8JR57_STREN</name>
<feature type="compositionally biased region" description="Basic and acidic residues" evidence="7">
    <location>
        <begin position="213"/>
        <end position="233"/>
    </location>
</feature>
<keyword evidence="10" id="KW-1185">Reference proteome</keyword>
<accession>F8JR57</accession>
<evidence type="ECO:0000256" key="3">
    <source>
        <dbReference type="ARBA" id="ARBA00022525"/>
    </source>
</evidence>
<dbReference type="OrthoDB" id="3427327at2"/>
<dbReference type="AlphaFoldDB" id="F8JR57"/>
<evidence type="ECO:0000256" key="5">
    <source>
        <dbReference type="ARBA" id="ARBA00022900"/>
    </source>
</evidence>
<dbReference type="Gene3D" id="3.30.350.10">
    <property type="entry name" value="Subtilisin inhibitor-like"/>
    <property type="match status" value="1"/>
</dbReference>
<evidence type="ECO:0000313" key="9">
    <source>
        <dbReference type="EMBL" id="AEW95353.1"/>
    </source>
</evidence>
<dbReference type="EMBL" id="CP003219">
    <property type="protein sequence ID" value="AEW95353.1"/>
    <property type="molecule type" value="Genomic_DNA"/>
</dbReference>
<keyword evidence="6" id="KW-1015">Disulfide bond</keyword>
<comment type="subcellular location">
    <subcellularLocation>
        <location evidence="1">Secreted</location>
    </subcellularLocation>
</comment>
<evidence type="ECO:0000313" key="10">
    <source>
        <dbReference type="Proteomes" id="UP000007842"/>
    </source>
</evidence>
<dbReference type="PATRIC" id="fig|1003195.11.peg.4472"/>
<accession>G8WSB3</accession>
<dbReference type="InterPro" id="IPR023549">
    <property type="entry name" value="Subtilisin_inhibitor"/>
</dbReference>
<dbReference type="KEGG" id="sct:SCAT_2993"/>
<dbReference type="SUPFAM" id="SSF55399">
    <property type="entry name" value="Subtilisin inhibitor"/>
    <property type="match status" value="1"/>
</dbReference>
<dbReference type="KEGG" id="scy:SCATT_29820"/>
<evidence type="ECO:0000256" key="1">
    <source>
        <dbReference type="ARBA" id="ARBA00004613"/>
    </source>
</evidence>
<gene>
    <name evidence="9" type="ordered locus">SCATT_29820</name>
</gene>
<dbReference type="RefSeq" id="WP_014143728.1">
    <property type="nucleotide sequence ID" value="NC_016111.1"/>
</dbReference>
<dbReference type="GO" id="GO:0004867">
    <property type="term" value="F:serine-type endopeptidase inhibitor activity"/>
    <property type="evidence" value="ECO:0007669"/>
    <property type="project" value="UniProtKB-KW"/>
</dbReference>
<keyword evidence="4" id="KW-0646">Protease inhibitor</keyword>
<evidence type="ECO:0000259" key="8">
    <source>
        <dbReference type="Pfam" id="PF00720"/>
    </source>
</evidence>
<evidence type="ECO:0000256" key="2">
    <source>
        <dbReference type="ARBA" id="ARBA00010472"/>
    </source>
</evidence>
<comment type="similarity">
    <text evidence="2">Belongs to the protease inhibitor I16 (SSI) family.</text>
</comment>
<proteinExistence type="inferred from homology"/>
<dbReference type="STRING" id="1003195.SCATT_29820"/>
<dbReference type="eggNOG" id="ENOG50333FU">
    <property type="taxonomic scope" value="Bacteria"/>
</dbReference>
<organism evidence="9 10">
    <name type="scientific">Streptantibioticus cattleyicolor (strain ATCC 35852 / DSM 46488 / JCM 4925 / NBRC 14057 / NRRL 8057)</name>
    <name type="common">Streptomyces cattleya</name>
    <dbReference type="NCBI Taxonomy" id="1003195"/>
    <lineage>
        <taxon>Bacteria</taxon>
        <taxon>Bacillati</taxon>
        <taxon>Actinomycetota</taxon>
        <taxon>Actinomycetes</taxon>
        <taxon>Kitasatosporales</taxon>
        <taxon>Streptomycetaceae</taxon>
        <taxon>Streptantibioticus</taxon>
    </lineage>
</organism>
<dbReference type="Proteomes" id="UP000007842">
    <property type="component" value="Chromosome"/>
</dbReference>
<dbReference type="InterPro" id="IPR036819">
    <property type="entry name" value="Subtilisin_inhibitor-like_sf"/>
</dbReference>
<evidence type="ECO:0000256" key="7">
    <source>
        <dbReference type="SAM" id="MobiDB-lite"/>
    </source>
</evidence>
<keyword evidence="3" id="KW-0964">Secreted</keyword>
<feature type="domain" description="Subtilisin inhibitor" evidence="8">
    <location>
        <begin position="62"/>
        <end position="121"/>
    </location>
</feature>
<reference evidence="10" key="1">
    <citation type="submission" date="2011-12" db="EMBL/GenBank/DDBJ databases">
        <title>Complete genome sequence of Streptomyces cattleya strain DSM 46488.</title>
        <authorList>
            <person name="Ou H.-Y."/>
            <person name="Li P."/>
            <person name="Zhao C."/>
            <person name="O'Hagan D."/>
            <person name="Deng Z."/>
        </authorList>
    </citation>
    <scope>NUCLEOTIDE SEQUENCE [LARGE SCALE GENOMIC DNA]</scope>
    <source>
        <strain evidence="10">ATCC 35852 / DSM 46488 / JCM 4925 / NBRC 14057 / NRRL 8057</strain>
    </source>
</reference>
<keyword evidence="5" id="KW-0722">Serine protease inhibitor</keyword>
<sequence length="233" mass="24909">MARIPMPAVNSRRSTFRSAASLVIAVLGLCLGLGAPARAAAHTWPDRLFVTYDNGHGGIMRRVLLCHPSGGSYPDPGAACARLDELHGPVGPVPHGTVCSMLYGGPQRAWVDGRWRGVDVHENFSRRNGCEIDRWRLMEPVLPHQNAAGRHAAPAPDTAGQAEADPAEPAPGSRRAVRRPDPLPMPGVMEPSGVPGQAAAVPSAVPEHTATVHRPDDDRDHDQVHDSDWPFGD</sequence>
<evidence type="ECO:0000256" key="4">
    <source>
        <dbReference type="ARBA" id="ARBA00022690"/>
    </source>
</evidence>
<dbReference type="GO" id="GO:0005576">
    <property type="term" value="C:extracellular region"/>
    <property type="evidence" value="ECO:0007669"/>
    <property type="project" value="UniProtKB-SubCell"/>
</dbReference>
<dbReference type="Pfam" id="PF00720">
    <property type="entry name" value="SSI"/>
    <property type="match status" value="1"/>
</dbReference>
<protein>
    <submittedName>
        <fullName evidence="9">Secreted protein</fullName>
    </submittedName>
</protein>
<evidence type="ECO:0000256" key="6">
    <source>
        <dbReference type="ARBA" id="ARBA00023157"/>
    </source>
</evidence>
<dbReference type="HOGENOM" id="CLU_1189350_0_0_11"/>
<feature type="region of interest" description="Disordered" evidence="7">
    <location>
        <begin position="147"/>
        <end position="233"/>
    </location>
</feature>